<dbReference type="AlphaFoldDB" id="A0A8J6JLW0"/>
<dbReference type="Proteomes" id="UP000607645">
    <property type="component" value="Unassembled WGS sequence"/>
</dbReference>
<keyword evidence="1" id="KW-0812">Transmembrane</keyword>
<accession>A0A8J6JLW0</accession>
<evidence type="ECO:0000313" key="3">
    <source>
        <dbReference type="Proteomes" id="UP000607645"/>
    </source>
</evidence>
<feature type="transmembrane region" description="Helical" evidence="1">
    <location>
        <begin position="103"/>
        <end position="122"/>
    </location>
</feature>
<reference evidence="2" key="1">
    <citation type="submission" date="2020-08" db="EMBL/GenBank/DDBJ databases">
        <title>Genome public.</title>
        <authorList>
            <person name="Liu C."/>
            <person name="Sun Q."/>
        </authorList>
    </citation>
    <scope>NUCLEOTIDE SEQUENCE</scope>
    <source>
        <strain evidence="2">NSJ-52</strain>
    </source>
</reference>
<sequence>MAERRYQIDRRDIRYDASGLDGTPRRKTSSWVPIIVFMLLFWPVGIVLLILKLKNDRSGTMQNGKVVFGIGVFLAVMGVMYLIMFVSGSLTTSGGRPYPLNSFLSLLLFFVLGGAALIVVGTRMKKTGLKYRRYINLVVNNRLSSIDKIASGMGCSYDQAVVDLQKMQDDGYFPHALIDFSKGLFYLDGIPRDMGGTADAPPPASPRPGAGVEAPPAVKVVTCRSCGAQNTVAAGTVCECEYCGSPISS</sequence>
<feature type="transmembrane region" description="Helical" evidence="1">
    <location>
        <begin position="63"/>
        <end position="83"/>
    </location>
</feature>
<name>A0A8J6JLW0_9FIRM</name>
<comment type="caution">
    <text evidence="2">The sequence shown here is derived from an EMBL/GenBank/DDBJ whole genome shotgun (WGS) entry which is preliminary data.</text>
</comment>
<protein>
    <submittedName>
        <fullName evidence="2">Uncharacterized protein</fullName>
    </submittedName>
</protein>
<keyword evidence="1" id="KW-1133">Transmembrane helix</keyword>
<organism evidence="2 3">
    <name type="scientific">Lawsonibacter faecis</name>
    <dbReference type="NCBI Taxonomy" id="2763052"/>
    <lineage>
        <taxon>Bacteria</taxon>
        <taxon>Bacillati</taxon>
        <taxon>Bacillota</taxon>
        <taxon>Clostridia</taxon>
        <taxon>Eubacteriales</taxon>
        <taxon>Oscillospiraceae</taxon>
        <taxon>Lawsonibacter</taxon>
    </lineage>
</organism>
<evidence type="ECO:0000313" key="2">
    <source>
        <dbReference type="EMBL" id="MBC5736605.1"/>
    </source>
</evidence>
<proteinExistence type="predicted"/>
<keyword evidence="1" id="KW-0472">Membrane</keyword>
<evidence type="ECO:0000256" key="1">
    <source>
        <dbReference type="SAM" id="Phobius"/>
    </source>
</evidence>
<gene>
    <name evidence="2" type="ORF">H8S62_06230</name>
</gene>
<dbReference type="EMBL" id="JACOPQ010000004">
    <property type="protein sequence ID" value="MBC5736605.1"/>
    <property type="molecule type" value="Genomic_DNA"/>
</dbReference>
<feature type="transmembrane region" description="Helical" evidence="1">
    <location>
        <begin position="31"/>
        <end position="51"/>
    </location>
</feature>
<dbReference type="RefSeq" id="WP_155150695.1">
    <property type="nucleotide sequence ID" value="NZ_JACOPQ010000004.1"/>
</dbReference>
<keyword evidence="3" id="KW-1185">Reference proteome</keyword>